<feature type="transmembrane region" description="Helical" evidence="7">
    <location>
        <begin position="273"/>
        <end position="294"/>
    </location>
</feature>
<dbReference type="EMBL" id="CP072384">
    <property type="protein sequence ID" value="QUC07660.1"/>
    <property type="molecule type" value="Genomic_DNA"/>
</dbReference>
<dbReference type="InterPro" id="IPR011701">
    <property type="entry name" value="MFS"/>
</dbReference>
<accession>A0ABX7Y3B5</accession>
<evidence type="ECO:0000313" key="9">
    <source>
        <dbReference type="EMBL" id="QUC07660.1"/>
    </source>
</evidence>
<reference evidence="9 10" key="1">
    <citation type="submission" date="2021-03" db="EMBL/GenBank/DDBJ databases">
        <title>Human Oral Microbial Genomes.</title>
        <authorList>
            <person name="Johnston C.D."/>
            <person name="Chen T."/>
            <person name="Dewhirst F.E."/>
        </authorList>
    </citation>
    <scope>NUCLEOTIDE SEQUENCE [LARGE SCALE GENOMIC DNA]</scope>
    <source>
        <strain evidence="9 10">DSMZ 100122</strain>
    </source>
</reference>
<protein>
    <submittedName>
        <fullName evidence="9">DHA2 family efflux MFS transporter permease subunit</fullName>
    </submittedName>
</protein>
<feature type="transmembrane region" description="Helical" evidence="7">
    <location>
        <begin position="410"/>
        <end position="429"/>
    </location>
</feature>
<dbReference type="CDD" id="cd17321">
    <property type="entry name" value="MFS_MMR_MDR_like"/>
    <property type="match status" value="1"/>
</dbReference>
<dbReference type="RefSeq" id="WP_212322319.1">
    <property type="nucleotide sequence ID" value="NZ_AP024463.1"/>
</dbReference>
<evidence type="ECO:0000256" key="7">
    <source>
        <dbReference type="SAM" id="Phobius"/>
    </source>
</evidence>
<dbReference type="Gene3D" id="1.20.1250.20">
    <property type="entry name" value="MFS general substrate transporter like domains"/>
    <property type="match status" value="1"/>
</dbReference>
<sequence>MNQPESAVPSNAWRSLWAMVAGFFMILVDSTIVTVATPTIMTELGADVAAVVWVSSAYLLAYAVPLLITGRLGDRFGPKQIYLLGLIVFTLASLACGLTNTVEMLVMARVVQGLGASLMTPQTMAVITRLFPPHQRGKAMAIWGATAGLAMLVGPLLGGLLIGMLGWEWIFFINVPIGVVGYIAAARLVPDLEKNRHRFDWLGVVLSGAGLFCIVFSLQEATSHDWGVIYGPISVTSLLITGVLLLVVFVLWQWRNPDEPLMPLALFKDRNFSVANLAIALVGLTSVATPYPLMMWAQQARGLTPLAAALMNAPAAVVTLVVSNWTGRLVNQVHPRYLTVTGALVWSGSLLATAHFLDMTTPVWVPIATMTLTGAAGSLVFSPLSSSATANLPPMRAGAGSGVYNSTRQVGSVLGSALIATVMSALLLTHVGSEPGQEEAIPETAREGIAAAMSTTLLLPAASIFLVAVIACFLERPQHQRLALEARKKA</sequence>
<dbReference type="PANTHER" id="PTHR42718:SF42">
    <property type="entry name" value="EXPORT PROTEIN"/>
    <property type="match status" value="1"/>
</dbReference>
<dbReference type="Pfam" id="PF07690">
    <property type="entry name" value="MFS_1"/>
    <property type="match status" value="1"/>
</dbReference>
<feature type="transmembrane region" description="Helical" evidence="7">
    <location>
        <begin position="449"/>
        <end position="474"/>
    </location>
</feature>
<feature type="transmembrane region" description="Helical" evidence="7">
    <location>
        <begin position="363"/>
        <end position="389"/>
    </location>
</feature>
<evidence type="ECO:0000259" key="8">
    <source>
        <dbReference type="PROSITE" id="PS50850"/>
    </source>
</evidence>
<dbReference type="PROSITE" id="PS50850">
    <property type="entry name" value="MFS"/>
    <property type="match status" value="1"/>
</dbReference>
<dbReference type="Proteomes" id="UP000678513">
    <property type="component" value="Chromosome"/>
</dbReference>
<organism evidence="9 10">
    <name type="scientific">Arachnia rubra</name>
    <dbReference type="NCBI Taxonomy" id="1547448"/>
    <lineage>
        <taxon>Bacteria</taxon>
        <taxon>Bacillati</taxon>
        <taxon>Actinomycetota</taxon>
        <taxon>Actinomycetes</taxon>
        <taxon>Propionibacteriales</taxon>
        <taxon>Propionibacteriaceae</taxon>
        <taxon>Arachnia</taxon>
    </lineage>
</organism>
<dbReference type="InterPro" id="IPR036259">
    <property type="entry name" value="MFS_trans_sf"/>
</dbReference>
<evidence type="ECO:0000256" key="3">
    <source>
        <dbReference type="ARBA" id="ARBA00022475"/>
    </source>
</evidence>
<comment type="subcellular location">
    <subcellularLocation>
        <location evidence="1">Cell membrane</location>
        <topology evidence="1">Multi-pass membrane protein</topology>
    </subcellularLocation>
</comment>
<feature type="transmembrane region" description="Helical" evidence="7">
    <location>
        <begin position="81"/>
        <end position="100"/>
    </location>
</feature>
<keyword evidence="2" id="KW-0813">Transport</keyword>
<feature type="domain" description="Major facilitator superfamily (MFS) profile" evidence="8">
    <location>
        <begin position="15"/>
        <end position="480"/>
    </location>
</feature>
<evidence type="ECO:0000313" key="10">
    <source>
        <dbReference type="Proteomes" id="UP000678513"/>
    </source>
</evidence>
<evidence type="ECO:0000256" key="6">
    <source>
        <dbReference type="ARBA" id="ARBA00023136"/>
    </source>
</evidence>
<feature type="transmembrane region" description="Helical" evidence="7">
    <location>
        <begin position="230"/>
        <end position="252"/>
    </location>
</feature>
<proteinExistence type="predicted"/>
<evidence type="ECO:0000256" key="2">
    <source>
        <dbReference type="ARBA" id="ARBA00022448"/>
    </source>
</evidence>
<feature type="transmembrane region" description="Helical" evidence="7">
    <location>
        <begin position="306"/>
        <end position="325"/>
    </location>
</feature>
<dbReference type="PANTHER" id="PTHR42718">
    <property type="entry name" value="MAJOR FACILITATOR SUPERFAMILY MULTIDRUG TRANSPORTER MFSC"/>
    <property type="match status" value="1"/>
</dbReference>
<name>A0ABX7Y3B5_9ACTN</name>
<feature type="transmembrane region" description="Helical" evidence="7">
    <location>
        <begin position="48"/>
        <end position="69"/>
    </location>
</feature>
<feature type="transmembrane region" description="Helical" evidence="7">
    <location>
        <begin position="12"/>
        <end position="36"/>
    </location>
</feature>
<dbReference type="NCBIfam" id="TIGR00711">
    <property type="entry name" value="efflux_EmrB"/>
    <property type="match status" value="1"/>
</dbReference>
<dbReference type="InterPro" id="IPR004638">
    <property type="entry name" value="EmrB-like"/>
</dbReference>
<evidence type="ECO:0000256" key="4">
    <source>
        <dbReference type="ARBA" id="ARBA00022692"/>
    </source>
</evidence>
<feature type="transmembrane region" description="Helical" evidence="7">
    <location>
        <begin position="169"/>
        <end position="189"/>
    </location>
</feature>
<dbReference type="SUPFAM" id="SSF103473">
    <property type="entry name" value="MFS general substrate transporter"/>
    <property type="match status" value="1"/>
</dbReference>
<feature type="transmembrane region" description="Helical" evidence="7">
    <location>
        <begin position="201"/>
        <end position="218"/>
    </location>
</feature>
<feature type="transmembrane region" description="Helical" evidence="7">
    <location>
        <begin position="140"/>
        <end position="163"/>
    </location>
</feature>
<feature type="transmembrane region" description="Helical" evidence="7">
    <location>
        <begin position="337"/>
        <end position="357"/>
    </location>
</feature>
<dbReference type="InterPro" id="IPR020846">
    <property type="entry name" value="MFS_dom"/>
</dbReference>
<evidence type="ECO:0000256" key="1">
    <source>
        <dbReference type="ARBA" id="ARBA00004651"/>
    </source>
</evidence>
<keyword evidence="4 7" id="KW-0812">Transmembrane</keyword>
<gene>
    <name evidence="9" type="ORF">J5A65_12105</name>
</gene>
<keyword evidence="3" id="KW-1003">Cell membrane</keyword>
<keyword evidence="6 7" id="KW-0472">Membrane</keyword>
<keyword evidence="5 7" id="KW-1133">Transmembrane helix</keyword>
<dbReference type="Gene3D" id="1.20.1720.10">
    <property type="entry name" value="Multidrug resistance protein D"/>
    <property type="match status" value="1"/>
</dbReference>
<evidence type="ECO:0000256" key="5">
    <source>
        <dbReference type="ARBA" id="ARBA00022989"/>
    </source>
</evidence>
<keyword evidence="10" id="KW-1185">Reference proteome</keyword>